<organism evidence="2 3">
    <name type="scientific">Anaerofustis stercorihominis</name>
    <dbReference type="NCBI Taxonomy" id="214853"/>
    <lineage>
        <taxon>Bacteria</taxon>
        <taxon>Bacillati</taxon>
        <taxon>Bacillota</taxon>
        <taxon>Clostridia</taxon>
        <taxon>Eubacteriales</taxon>
        <taxon>Eubacteriaceae</taxon>
        <taxon>Anaerofustis</taxon>
    </lineage>
</organism>
<keyword evidence="1" id="KW-0472">Membrane</keyword>
<dbReference type="EMBL" id="QUSM01000002">
    <property type="protein sequence ID" value="RGD75346.1"/>
    <property type="molecule type" value="Genomic_DNA"/>
</dbReference>
<sequence>MENKRSKSVLFLMELILIIFFFSICSSICLKVFASAKTMSDYSDNLNNACVLAQDGAECYKAYNGDLSKVAKELGGEIDNGNVVVKGDLDLYIVGNEKEANVYVNMSGENDISKSLFSVKVGNGGK</sequence>
<keyword evidence="1" id="KW-1133">Transmembrane helix</keyword>
<gene>
    <name evidence="2" type="ORF">DW687_03195</name>
</gene>
<dbReference type="RefSeq" id="WP_117531572.1">
    <property type="nucleotide sequence ID" value="NZ_QUSM01000002.1"/>
</dbReference>
<evidence type="ECO:0000256" key="1">
    <source>
        <dbReference type="SAM" id="Phobius"/>
    </source>
</evidence>
<name>A0A3E3E1X7_9FIRM</name>
<keyword evidence="1" id="KW-0812">Transmembrane</keyword>
<feature type="transmembrane region" description="Helical" evidence="1">
    <location>
        <begin position="12"/>
        <end position="34"/>
    </location>
</feature>
<comment type="caution">
    <text evidence="2">The sequence shown here is derived from an EMBL/GenBank/DDBJ whole genome shotgun (WGS) entry which is preliminary data.</text>
</comment>
<protein>
    <submittedName>
        <fullName evidence="2">Uncharacterized protein</fullName>
    </submittedName>
</protein>
<evidence type="ECO:0000313" key="3">
    <source>
        <dbReference type="Proteomes" id="UP000261212"/>
    </source>
</evidence>
<accession>A0A3E3E1X7</accession>
<evidence type="ECO:0000313" key="2">
    <source>
        <dbReference type="EMBL" id="RGD75346.1"/>
    </source>
</evidence>
<reference evidence="2 3" key="1">
    <citation type="submission" date="2018-08" db="EMBL/GenBank/DDBJ databases">
        <title>A genome reference for cultivated species of the human gut microbiota.</title>
        <authorList>
            <person name="Zou Y."/>
            <person name="Xue W."/>
            <person name="Luo G."/>
        </authorList>
    </citation>
    <scope>NUCLEOTIDE SEQUENCE [LARGE SCALE GENOMIC DNA]</scope>
    <source>
        <strain evidence="2 3">AM25-6</strain>
    </source>
</reference>
<dbReference type="Proteomes" id="UP000261212">
    <property type="component" value="Unassembled WGS sequence"/>
</dbReference>
<proteinExistence type="predicted"/>
<dbReference type="AlphaFoldDB" id="A0A3E3E1X7"/>